<gene>
    <name evidence="2" type="ORF">EVAR_6476_1</name>
</gene>
<dbReference type="EMBL" id="BGZK01000013">
    <property type="protein sequence ID" value="GBP04236.1"/>
    <property type="molecule type" value="Genomic_DNA"/>
</dbReference>
<proteinExistence type="predicted"/>
<comment type="caution">
    <text evidence="2">The sequence shown here is derived from an EMBL/GenBank/DDBJ whole genome shotgun (WGS) entry which is preliminary data.</text>
</comment>
<organism evidence="2 3">
    <name type="scientific">Eumeta variegata</name>
    <name type="common">Bagworm moth</name>
    <name type="synonym">Eumeta japonica</name>
    <dbReference type="NCBI Taxonomy" id="151549"/>
    <lineage>
        <taxon>Eukaryota</taxon>
        <taxon>Metazoa</taxon>
        <taxon>Ecdysozoa</taxon>
        <taxon>Arthropoda</taxon>
        <taxon>Hexapoda</taxon>
        <taxon>Insecta</taxon>
        <taxon>Pterygota</taxon>
        <taxon>Neoptera</taxon>
        <taxon>Endopterygota</taxon>
        <taxon>Lepidoptera</taxon>
        <taxon>Glossata</taxon>
        <taxon>Ditrysia</taxon>
        <taxon>Tineoidea</taxon>
        <taxon>Psychidae</taxon>
        <taxon>Oiketicinae</taxon>
        <taxon>Eumeta</taxon>
    </lineage>
</organism>
<protein>
    <submittedName>
        <fullName evidence="2">Uncharacterized protein</fullName>
    </submittedName>
</protein>
<reference evidence="2 3" key="1">
    <citation type="journal article" date="2019" name="Commun. Biol.">
        <title>The bagworm genome reveals a unique fibroin gene that provides high tensile strength.</title>
        <authorList>
            <person name="Kono N."/>
            <person name="Nakamura H."/>
            <person name="Ohtoshi R."/>
            <person name="Tomita M."/>
            <person name="Numata K."/>
            <person name="Arakawa K."/>
        </authorList>
    </citation>
    <scope>NUCLEOTIDE SEQUENCE [LARGE SCALE GENOMIC DNA]</scope>
</reference>
<feature type="compositionally biased region" description="Basic and acidic residues" evidence="1">
    <location>
        <begin position="30"/>
        <end position="41"/>
    </location>
</feature>
<accession>A0A4C1SQN9</accession>
<dbReference type="AlphaFoldDB" id="A0A4C1SQN9"/>
<evidence type="ECO:0000313" key="2">
    <source>
        <dbReference type="EMBL" id="GBP04236.1"/>
    </source>
</evidence>
<sequence length="145" mass="16656">MSRRSEDGRPSDRRERSDITHAAAPTLLHRYNDESRGDRHRQQSRYVTRPRTPRALVTELQFEVCSRECPPLCSLLDELIQNGSRNDSFTLVQPRADGGSVSAARAAVDETATRAFFELIRILKISYALTLRKLCKMSNEIFFER</sequence>
<evidence type="ECO:0000256" key="1">
    <source>
        <dbReference type="SAM" id="MobiDB-lite"/>
    </source>
</evidence>
<feature type="region of interest" description="Disordered" evidence="1">
    <location>
        <begin position="1"/>
        <end position="50"/>
    </location>
</feature>
<keyword evidence="3" id="KW-1185">Reference proteome</keyword>
<name>A0A4C1SQN9_EUMVA</name>
<feature type="compositionally biased region" description="Basic and acidic residues" evidence="1">
    <location>
        <begin position="1"/>
        <end position="19"/>
    </location>
</feature>
<dbReference type="Proteomes" id="UP000299102">
    <property type="component" value="Unassembled WGS sequence"/>
</dbReference>
<evidence type="ECO:0000313" key="3">
    <source>
        <dbReference type="Proteomes" id="UP000299102"/>
    </source>
</evidence>